<dbReference type="GO" id="GO:0020037">
    <property type="term" value="F:heme binding"/>
    <property type="evidence" value="ECO:0007669"/>
    <property type="project" value="InterPro"/>
</dbReference>
<evidence type="ECO:0000256" key="3">
    <source>
        <dbReference type="ARBA" id="ARBA00022723"/>
    </source>
</evidence>
<keyword evidence="3 7" id="KW-0479">Metal-binding</keyword>
<dbReference type="InterPro" id="IPR036396">
    <property type="entry name" value="Cyt_P450_sf"/>
</dbReference>
<dbReference type="SUPFAM" id="SSF48264">
    <property type="entry name" value="Cytochrome P450"/>
    <property type="match status" value="1"/>
</dbReference>
<feature type="region of interest" description="Disordered" evidence="8">
    <location>
        <begin position="1"/>
        <end position="32"/>
    </location>
</feature>
<dbReference type="PANTHER" id="PTHR46696:SF4">
    <property type="entry name" value="BIOTIN BIOSYNTHESIS CYTOCHROME P450"/>
    <property type="match status" value="1"/>
</dbReference>
<reference evidence="9 10" key="1">
    <citation type="submission" date="2019-09" db="EMBL/GenBank/DDBJ databases">
        <title>Actinomadura physcomitrii sp. nov., a novel actinomycete isolated from moss [Physcomitrium sphaericum (Ludw) Fuernr].</title>
        <authorList>
            <person name="Liu C."/>
            <person name="Zhuang X."/>
        </authorList>
    </citation>
    <scope>NUCLEOTIDE SEQUENCE [LARGE SCALE GENOMIC DNA]</scope>
    <source>
        <strain evidence="9 10">CYP1-1B</strain>
    </source>
</reference>
<dbReference type="GO" id="GO:0006707">
    <property type="term" value="P:cholesterol catabolic process"/>
    <property type="evidence" value="ECO:0007669"/>
    <property type="project" value="TreeGrafter"/>
</dbReference>
<gene>
    <name evidence="9" type="ORF">F9B16_00295</name>
</gene>
<dbReference type="PANTHER" id="PTHR46696">
    <property type="entry name" value="P450, PUTATIVE (EUROFUNG)-RELATED"/>
    <property type="match status" value="1"/>
</dbReference>
<keyword evidence="6 7" id="KW-0503">Monooxygenase</keyword>
<accession>A0A6L3WE67</accession>
<dbReference type="CDD" id="cd11078">
    <property type="entry name" value="CYP130-like"/>
    <property type="match status" value="1"/>
</dbReference>
<dbReference type="InterPro" id="IPR017972">
    <property type="entry name" value="Cyt_P450_CS"/>
</dbReference>
<keyword evidence="10" id="KW-1185">Reference proteome</keyword>
<organism evidence="9 10">
    <name type="scientific">Actinomadura montaniterrae</name>
    <dbReference type="NCBI Taxonomy" id="1803903"/>
    <lineage>
        <taxon>Bacteria</taxon>
        <taxon>Bacillati</taxon>
        <taxon>Actinomycetota</taxon>
        <taxon>Actinomycetes</taxon>
        <taxon>Streptosporangiales</taxon>
        <taxon>Thermomonosporaceae</taxon>
        <taxon>Actinomadura</taxon>
    </lineage>
</organism>
<dbReference type="FunFam" id="1.10.630.10:FF:000018">
    <property type="entry name" value="Cytochrome P450 monooxygenase"/>
    <property type="match status" value="1"/>
</dbReference>
<dbReference type="InterPro" id="IPR002397">
    <property type="entry name" value="Cyt_P450_B"/>
</dbReference>
<dbReference type="PRINTS" id="PR00359">
    <property type="entry name" value="BP450"/>
</dbReference>
<dbReference type="OrthoDB" id="502624at2"/>
<evidence type="ECO:0000256" key="5">
    <source>
        <dbReference type="ARBA" id="ARBA00023004"/>
    </source>
</evidence>
<dbReference type="GO" id="GO:0005506">
    <property type="term" value="F:iron ion binding"/>
    <property type="evidence" value="ECO:0007669"/>
    <property type="project" value="InterPro"/>
</dbReference>
<dbReference type="PROSITE" id="PS00086">
    <property type="entry name" value="CYTOCHROME_P450"/>
    <property type="match status" value="1"/>
</dbReference>
<evidence type="ECO:0000256" key="7">
    <source>
        <dbReference type="RuleBase" id="RU000461"/>
    </source>
</evidence>
<evidence type="ECO:0000256" key="1">
    <source>
        <dbReference type="ARBA" id="ARBA00010617"/>
    </source>
</evidence>
<dbReference type="GO" id="GO:0036199">
    <property type="term" value="F:cholest-4-en-3-one 26-monooxygenase activity"/>
    <property type="evidence" value="ECO:0007669"/>
    <property type="project" value="TreeGrafter"/>
</dbReference>
<keyword evidence="4 7" id="KW-0560">Oxidoreductase</keyword>
<proteinExistence type="inferred from homology"/>
<dbReference type="AlphaFoldDB" id="A0A6L3WE67"/>
<comment type="caution">
    <text evidence="9">The sequence shown here is derived from an EMBL/GenBank/DDBJ whole genome shotgun (WGS) entry which is preliminary data.</text>
</comment>
<feature type="compositionally biased region" description="Polar residues" evidence="8">
    <location>
        <begin position="1"/>
        <end position="12"/>
    </location>
</feature>
<dbReference type="EMBL" id="WBMR01000001">
    <property type="protein sequence ID" value="KAB2390316.1"/>
    <property type="molecule type" value="Genomic_DNA"/>
</dbReference>
<dbReference type="InterPro" id="IPR001128">
    <property type="entry name" value="Cyt_P450"/>
</dbReference>
<evidence type="ECO:0000256" key="4">
    <source>
        <dbReference type="ARBA" id="ARBA00023002"/>
    </source>
</evidence>
<sequence length="436" mass="48554">MLNSRSALNTCSAWPVDRRPPARRPPSPRPPLEVRQVNAGGEIYWDPYDAALAQDPYPTYRRLREEMPLYHNGKHDFYALTRAADVARGLPDWRTFSSARGDILEIVQSGLEIPSGTVIFEDPPTHDIHRRLLSRLFTPRRIAMLEPKVRDFCVRTLDPLTGLDGFDLVAAVGAELPMRVIGMLLGIPEADQPAIRDMVDDSLRTEDGGRMDLDGGAVLNAEAFGEYIDWRREHPSDDLMTELLTAEFEDEHGETRTLTRDEVLTYVSVVAGAGNETTGRLIGWAGAVLARHPGARRELVADPSLIPNAIEEILRYEPTGHSIARYVTRDVELHGQTVPAGSAIVFIVASANRDEDRYPDPDRFDIHRSMGHLLTFGLGGHYCLGAALARLEGRIALEEILKRFPTWEVDWDNAKLAQTSTVRGWETLPLIVGTSA</sequence>
<name>A0A6L3WE67_9ACTN</name>
<evidence type="ECO:0000313" key="10">
    <source>
        <dbReference type="Proteomes" id="UP000483004"/>
    </source>
</evidence>
<dbReference type="PRINTS" id="PR00385">
    <property type="entry name" value="P450"/>
</dbReference>
<dbReference type="Gene3D" id="1.10.630.10">
    <property type="entry name" value="Cytochrome P450"/>
    <property type="match status" value="1"/>
</dbReference>
<dbReference type="Pfam" id="PF00067">
    <property type="entry name" value="p450"/>
    <property type="match status" value="1"/>
</dbReference>
<evidence type="ECO:0000313" key="9">
    <source>
        <dbReference type="EMBL" id="KAB2390316.1"/>
    </source>
</evidence>
<evidence type="ECO:0000256" key="8">
    <source>
        <dbReference type="SAM" id="MobiDB-lite"/>
    </source>
</evidence>
<keyword evidence="5 7" id="KW-0408">Iron</keyword>
<keyword evidence="2 7" id="KW-0349">Heme</keyword>
<dbReference type="Proteomes" id="UP000483004">
    <property type="component" value="Unassembled WGS sequence"/>
</dbReference>
<evidence type="ECO:0000256" key="6">
    <source>
        <dbReference type="ARBA" id="ARBA00023033"/>
    </source>
</evidence>
<protein>
    <submittedName>
        <fullName evidence="9">Cytochrome P450</fullName>
    </submittedName>
</protein>
<evidence type="ECO:0000256" key="2">
    <source>
        <dbReference type="ARBA" id="ARBA00022617"/>
    </source>
</evidence>
<comment type="similarity">
    <text evidence="1 7">Belongs to the cytochrome P450 family.</text>
</comment>
<dbReference type="GO" id="GO:0008395">
    <property type="term" value="F:steroid hydroxylase activity"/>
    <property type="evidence" value="ECO:0007669"/>
    <property type="project" value="TreeGrafter"/>
</dbReference>